<evidence type="ECO:0000256" key="1">
    <source>
        <dbReference type="ARBA" id="ARBA00004173"/>
    </source>
</evidence>
<keyword evidence="6" id="KW-1185">Reference proteome</keyword>
<evidence type="ECO:0008006" key="7">
    <source>
        <dbReference type="Google" id="ProtNLM"/>
    </source>
</evidence>
<protein>
    <recommendedName>
        <fullName evidence="7">Tim44-like domain-containing protein</fullName>
    </recommendedName>
</protein>
<dbReference type="Gene3D" id="3.10.450.240">
    <property type="match status" value="1"/>
</dbReference>
<proteinExistence type="predicted"/>
<sequence>MSSARLGLRARGQLLTRVTGPTRIAAAPFSTSQLRYRGTGLRAQLEASSPRLSSSPSPKVQMAQRTQTSRSEISAEAISVLLPGTFVLPRLSEFPKEPKKALKLLYAWFVAKFQEVGANMATKYTSKPSFFKRARFRAKRPAVILAAKALHRSLAEALAAGDKDTISKICSRKLAGPMLASIDARPKTRRYGWELVSYTNKAFYPTLKAHRLAAISRERGAPFIRQAVVAISSRQRRVEYDAQGRVVPGSEKEMDIVENVALGCMIDPQTWQSDDWRIIGTVKSSSLEDWEAEKKMLETLMRET</sequence>
<dbReference type="VEuPathDB" id="FungiDB:MMYC01_200814"/>
<keyword evidence="3" id="KW-0496">Mitochondrion</keyword>
<dbReference type="InterPro" id="IPR051975">
    <property type="entry name" value="mtLSU_mL45"/>
</dbReference>
<feature type="region of interest" description="Disordered" evidence="4">
    <location>
        <begin position="46"/>
        <end position="68"/>
    </location>
</feature>
<name>A0A175WHR8_9PEZI</name>
<evidence type="ECO:0000256" key="2">
    <source>
        <dbReference type="ARBA" id="ARBA00022946"/>
    </source>
</evidence>
<keyword evidence="2" id="KW-0809">Transit peptide</keyword>
<dbReference type="PANTHER" id="PTHR28554">
    <property type="entry name" value="39S RIBOSOMAL PROTEIN L45, MITOCHONDRIAL"/>
    <property type="match status" value="1"/>
</dbReference>
<evidence type="ECO:0000313" key="5">
    <source>
        <dbReference type="EMBL" id="KXX82620.1"/>
    </source>
</evidence>
<comment type="caution">
    <text evidence="5">The sequence shown here is derived from an EMBL/GenBank/DDBJ whole genome shotgun (WGS) entry which is preliminary data.</text>
</comment>
<dbReference type="GO" id="GO:0005739">
    <property type="term" value="C:mitochondrion"/>
    <property type="evidence" value="ECO:0007669"/>
    <property type="project" value="UniProtKB-SubCell"/>
</dbReference>
<comment type="subcellular location">
    <subcellularLocation>
        <location evidence="1">Mitochondrion</location>
    </subcellularLocation>
</comment>
<dbReference type="OrthoDB" id="19619at2759"/>
<dbReference type="PANTHER" id="PTHR28554:SF1">
    <property type="entry name" value="LARGE RIBOSOMAL SUBUNIT PROTEIN ML45"/>
    <property type="match status" value="1"/>
</dbReference>
<dbReference type="Proteomes" id="UP000078237">
    <property type="component" value="Unassembled WGS sequence"/>
</dbReference>
<dbReference type="AlphaFoldDB" id="A0A175WHR8"/>
<gene>
    <name evidence="5" type="ORF">MMYC01_200814</name>
</gene>
<evidence type="ECO:0000313" key="6">
    <source>
        <dbReference type="Proteomes" id="UP000078237"/>
    </source>
</evidence>
<reference evidence="5 6" key="1">
    <citation type="journal article" date="2016" name="Genome Announc.">
        <title>Genome Sequence of Madurella mycetomatis mm55, Isolated from a Human Mycetoma Case in Sudan.</title>
        <authorList>
            <person name="Smit S."/>
            <person name="Derks M.F."/>
            <person name="Bervoets S."/>
            <person name="Fahal A."/>
            <person name="van Leeuwen W."/>
            <person name="van Belkum A."/>
            <person name="van de Sande W.W."/>
        </authorList>
    </citation>
    <scope>NUCLEOTIDE SEQUENCE [LARGE SCALE GENOMIC DNA]</scope>
    <source>
        <strain evidence="6">mm55</strain>
    </source>
</reference>
<accession>A0A175WHR8</accession>
<evidence type="ECO:0000256" key="4">
    <source>
        <dbReference type="SAM" id="MobiDB-lite"/>
    </source>
</evidence>
<organism evidence="5 6">
    <name type="scientific">Madurella mycetomatis</name>
    <dbReference type="NCBI Taxonomy" id="100816"/>
    <lineage>
        <taxon>Eukaryota</taxon>
        <taxon>Fungi</taxon>
        <taxon>Dikarya</taxon>
        <taxon>Ascomycota</taxon>
        <taxon>Pezizomycotina</taxon>
        <taxon>Sordariomycetes</taxon>
        <taxon>Sordariomycetidae</taxon>
        <taxon>Sordariales</taxon>
        <taxon>Sordariales incertae sedis</taxon>
        <taxon>Madurella</taxon>
    </lineage>
</organism>
<feature type="compositionally biased region" description="Low complexity" evidence="4">
    <location>
        <begin position="48"/>
        <end position="58"/>
    </location>
</feature>
<evidence type="ECO:0000256" key="3">
    <source>
        <dbReference type="ARBA" id="ARBA00023128"/>
    </source>
</evidence>
<dbReference type="EMBL" id="LCTW02000011">
    <property type="protein sequence ID" value="KXX82620.1"/>
    <property type="molecule type" value="Genomic_DNA"/>
</dbReference>